<protein>
    <submittedName>
        <fullName evidence="2">Uncharacterized protein</fullName>
    </submittedName>
</protein>
<keyword evidence="1" id="KW-0472">Membrane</keyword>
<keyword evidence="1" id="KW-0812">Transmembrane</keyword>
<comment type="caution">
    <text evidence="2">The sequence shown here is derived from an EMBL/GenBank/DDBJ whole genome shotgun (WGS) entry which is preliminary data.</text>
</comment>
<feature type="transmembrane region" description="Helical" evidence="1">
    <location>
        <begin position="60"/>
        <end position="76"/>
    </location>
</feature>
<feature type="transmembrane region" description="Helical" evidence="1">
    <location>
        <begin position="6"/>
        <end position="25"/>
    </location>
</feature>
<reference evidence="2 3" key="1">
    <citation type="submission" date="2019-05" db="EMBL/GenBank/DDBJ databases">
        <title>Culicoidintestinum kansasii gen. nov., sp. nov. from the gastrointestinal tract of the biting midge, Culicoides sonorensis.</title>
        <authorList>
            <person name="Neupane S."/>
            <person name="Ghosh A."/>
            <person name="Gunther S."/>
            <person name="Martin K."/>
            <person name="Zurek L."/>
        </authorList>
    </citation>
    <scope>NUCLEOTIDE SEQUENCE [LARGE SCALE GENOMIC DNA]</scope>
    <source>
        <strain evidence="2 3">CS-1</strain>
    </source>
</reference>
<accession>A0A5R8Q853</accession>
<dbReference type="Proteomes" id="UP000306912">
    <property type="component" value="Unassembled WGS sequence"/>
</dbReference>
<dbReference type="AlphaFoldDB" id="A0A5R8Q853"/>
<proteinExistence type="predicted"/>
<evidence type="ECO:0000313" key="3">
    <source>
        <dbReference type="Proteomes" id="UP000306912"/>
    </source>
</evidence>
<feature type="transmembrane region" description="Helical" evidence="1">
    <location>
        <begin position="32"/>
        <end position="54"/>
    </location>
</feature>
<organism evidence="2 3">
    <name type="scientific">Culicoidibacter larvae</name>
    <dbReference type="NCBI Taxonomy" id="2579976"/>
    <lineage>
        <taxon>Bacteria</taxon>
        <taxon>Bacillati</taxon>
        <taxon>Bacillota</taxon>
        <taxon>Culicoidibacteria</taxon>
        <taxon>Culicoidibacterales</taxon>
        <taxon>Culicoidibacteraceae</taxon>
        <taxon>Culicoidibacter</taxon>
    </lineage>
</organism>
<dbReference type="RefSeq" id="WP_138192466.1">
    <property type="nucleotide sequence ID" value="NZ_VBWP01000014.1"/>
</dbReference>
<dbReference type="InParanoid" id="A0A5R8Q853"/>
<dbReference type="EMBL" id="VBWP01000014">
    <property type="protein sequence ID" value="TLG71237.1"/>
    <property type="molecule type" value="Genomic_DNA"/>
</dbReference>
<evidence type="ECO:0000313" key="2">
    <source>
        <dbReference type="EMBL" id="TLG71237.1"/>
    </source>
</evidence>
<keyword evidence="3" id="KW-1185">Reference proteome</keyword>
<evidence type="ECO:0000256" key="1">
    <source>
        <dbReference type="SAM" id="Phobius"/>
    </source>
</evidence>
<name>A0A5R8Q853_9FIRM</name>
<keyword evidence="1" id="KW-1133">Transmembrane helix</keyword>
<gene>
    <name evidence="2" type="ORF">FEZ08_11320</name>
</gene>
<sequence>MDTVLLGILIVAIIIVAQVVLRRVHWVAHAPIINVILAALAIIVVTVVICIVLGNYFYEPVIMATIFGATMIQINYSKRLQRYQEAAK</sequence>